<evidence type="ECO:0000259" key="2">
    <source>
        <dbReference type="Pfam" id="PF00582"/>
    </source>
</evidence>
<reference evidence="4" key="1">
    <citation type="submission" date="2017-01" db="EMBL/GenBank/DDBJ databases">
        <title>Genome Analysis of Deinococcus marmoris KOPRI26562.</title>
        <authorList>
            <person name="Kim J.H."/>
            <person name="Oh H.-M."/>
        </authorList>
    </citation>
    <scope>NUCLEOTIDE SEQUENCE [LARGE SCALE GENOMIC DNA]</scope>
    <source>
        <strain evidence="4">PAMC 26633</strain>
    </source>
</reference>
<evidence type="ECO:0000313" key="4">
    <source>
        <dbReference type="Proteomes" id="UP000214720"/>
    </source>
</evidence>
<dbReference type="EMBL" id="MTHB01000115">
    <property type="protein sequence ID" value="OXC76796.1"/>
    <property type="molecule type" value="Genomic_DNA"/>
</dbReference>
<dbReference type="Pfam" id="PF00582">
    <property type="entry name" value="Usp"/>
    <property type="match status" value="1"/>
</dbReference>
<dbReference type="OrthoDB" id="8547832at2"/>
<dbReference type="InterPro" id="IPR006015">
    <property type="entry name" value="Universal_stress_UspA"/>
</dbReference>
<dbReference type="PANTHER" id="PTHR46268">
    <property type="entry name" value="STRESS RESPONSE PROTEIN NHAX"/>
    <property type="match status" value="1"/>
</dbReference>
<feature type="domain" description="UspA" evidence="2">
    <location>
        <begin position="1"/>
        <end position="140"/>
    </location>
</feature>
<sequence>MYKRILVALDGSVSAHLALEEALKLAQAVDATLMVACVVSHDLCDLVGGVIGEEAGVAGAHWQLGHVRDLCERGGVSCITQIIDAHGASIPAALMQAAQAFEADLIVMGAHGPRGARRHLIGSVAETVLRSSHVPVLTVREDRSNDEHEHDPALAL</sequence>
<dbReference type="Gene3D" id="3.40.50.620">
    <property type="entry name" value="HUPs"/>
    <property type="match status" value="1"/>
</dbReference>
<proteinExistence type="inferred from homology"/>
<dbReference type="Proteomes" id="UP000214720">
    <property type="component" value="Unassembled WGS sequence"/>
</dbReference>
<evidence type="ECO:0000313" key="3">
    <source>
        <dbReference type="EMBL" id="OXC76796.1"/>
    </source>
</evidence>
<organism evidence="3 4">
    <name type="scientific">Caballeronia sordidicola</name>
    <name type="common">Burkholderia sordidicola</name>
    <dbReference type="NCBI Taxonomy" id="196367"/>
    <lineage>
        <taxon>Bacteria</taxon>
        <taxon>Pseudomonadati</taxon>
        <taxon>Pseudomonadota</taxon>
        <taxon>Betaproteobacteria</taxon>
        <taxon>Burkholderiales</taxon>
        <taxon>Burkholderiaceae</taxon>
        <taxon>Caballeronia</taxon>
    </lineage>
</organism>
<accession>A0A226X027</accession>
<dbReference type="CDD" id="cd00293">
    <property type="entry name" value="USP-like"/>
    <property type="match status" value="1"/>
</dbReference>
<comment type="caution">
    <text evidence="3">The sequence shown here is derived from an EMBL/GenBank/DDBJ whole genome shotgun (WGS) entry which is preliminary data.</text>
</comment>
<name>A0A226X027_CABSO</name>
<comment type="similarity">
    <text evidence="1">Belongs to the universal stress protein A family.</text>
</comment>
<dbReference type="PANTHER" id="PTHR46268:SF15">
    <property type="entry name" value="UNIVERSAL STRESS PROTEIN HP_0031"/>
    <property type="match status" value="1"/>
</dbReference>
<evidence type="ECO:0000256" key="1">
    <source>
        <dbReference type="ARBA" id="ARBA00008791"/>
    </source>
</evidence>
<dbReference type="RefSeq" id="WP_089162108.1">
    <property type="nucleotide sequence ID" value="NZ_MTHB01000115.1"/>
</dbReference>
<dbReference type="InterPro" id="IPR006016">
    <property type="entry name" value="UspA"/>
</dbReference>
<gene>
    <name evidence="3" type="ORF">BSU04_20110</name>
</gene>
<dbReference type="PRINTS" id="PR01438">
    <property type="entry name" value="UNVRSLSTRESS"/>
</dbReference>
<dbReference type="SUPFAM" id="SSF52402">
    <property type="entry name" value="Adenine nucleotide alpha hydrolases-like"/>
    <property type="match status" value="1"/>
</dbReference>
<dbReference type="InterPro" id="IPR014729">
    <property type="entry name" value="Rossmann-like_a/b/a_fold"/>
</dbReference>
<protein>
    <submittedName>
        <fullName evidence="3">Universal stress protein UspA</fullName>
    </submittedName>
</protein>
<dbReference type="AlphaFoldDB" id="A0A226X027"/>